<keyword evidence="6 19" id="KW-0235">DNA replication</keyword>
<organism evidence="21 22">
    <name type="scientific">Candidatus Erwinia haradaeae</name>
    <dbReference type="NCBI Taxonomy" id="1922217"/>
    <lineage>
        <taxon>Bacteria</taxon>
        <taxon>Pseudomonadati</taxon>
        <taxon>Pseudomonadota</taxon>
        <taxon>Gammaproteobacteria</taxon>
        <taxon>Enterobacterales</taxon>
        <taxon>Erwiniaceae</taxon>
        <taxon>Erwinia</taxon>
    </lineage>
</organism>
<name>A0A451DDE9_9GAMM</name>
<sequence>MRQIILDTETTGMNVVGLPHEGHRIIEIGAVEIIHRRLTKNTFHAYIKPDRQVDAEAFRIHGISNHFLQDKPTFSCIADELLIYIKDSELVMHNAAFDLGFINYEFSRLHRGIEKIEKICKITDSLSIARKLFPGKRNNLNALCTRYQIDRSKRTLHGALLDAEILAEVFLAMTGGQTTLTLSMQGENQNSLYGEITHRTARTSSNIHVLRATQEEIQEHRTRLNLIQKQHGLCLWDRKDVTQKL</sequence>
<keyword evidence="9 19" id="KW-0378">Hydrolase</keyword>
<comment type="catalytic activity">
    <reaction evidence="14 19">
        <text>DNA(n) + a 2'-deoxyribonucleoside 5'-triphosphate = DNA(n+1) + diphosphate</text>
        <dbReference type="Rhea" id="RHEA:22508"/>
        <dbReference type="Rhea" id="RHEA-COMP:17339"/>
        <dbReference type="Rhea" id="RHEA-COMP:17340"/>
        <dbReference type="ChEBI" id="CHEBI:33019"/>
        <dbReference type="ChEBI" id="CHEBI:61560"/>
        <dbReference type="ChEBI" id="CHEBI:173112"/>
        <dbReference type="EC" id="2.7.7.7"/>
    </reaction>
</comment>
<keyword evidence="4 19" id="KW-0808">Transferase</keyword>
<reference evidence="21 22" key="1">
    <citation type="submission" date="2019-02" db="EMBL/GenBank/DDBJ databases">
        <authorList>
            <person name="Manzano-Marin A."/>
            <person name="Manzano-Marin A."/>
        </authorList>
    </citation>
    <scope>NUCLEOTIDE SEQUENCE [LARGE SCALE GENOMIC DNA]</scope>
    <source>
        <strain evidence="21 22">ErCilaricifoliae</strain>
    </source>
</reference>
<dbReference type="InterPro" id="IPR006309">
    <property type="entry name" value="DnaQ_proteo"/>
</dbReference>
<dbReference type="GO" id="GO:0003677">
    <property type="term" value="F:DNA binding"/>
    <property type="evidence" value="ECO:0007669"/>
    <property type="project" value="InterPro"/>
</dbReference>
<evidence type="ECO:0000256" key="6">
    <source>
        <dbReference type="ARBA" id="ARBA00022705"/>
    </source>
</evidence>
<feature type="binding site" evidence="18">
    <location>
        <position position="9"/>
    </location>
    <ligand>
        <name>a divalent metal cation</name>
        <dbReference type="ChEBI" id="CHEBI:60240"/>
        <label>1</label>
        <note>catalytic</note>
    </ligand>
</feature>
<dbReference type="GO" id="GO:0008408">
    <property type="term" value="F:3'-5' exonuclease activity"/>
    <property type="evidence" value="ECO:0007669"/>
    <property type="project" value="TreeGrafter"/>
</dbReference>
<comment type="subunit">
    <text evidence="15">The DNA polymerase holoenzyme is a complex that contains 10 different types of subunits. These subunits are organized into 3 functionally essential subassemblies: the pol III core, the beta sliding clamp processivity factor and the clamp-loading complex. The pol III core (subunits alpha,epsilon and theta) contains the polymerase and the 3'-5' exonuclease proofreading activities. The polymerase is tethered to the template via the sliding clamp processivity factor. The clamp-loading complex assembles the beta processivity factor onto the primer template and plays a central role in the organization and communication at the replication fork. This complex contains delta, delta', psi and chi, and copies of either or both of two different DnaX proteins, gamma and tau. The composition of the holoenzyme is, therefore: (alpha,epsilon,theta)[2]-(gamma/tau)[3]-delta,delta', psi,chi-beta[4].</text>
</comment>
<evidence type="ECO:0000256" key="9">
    <source>
        <dbReference type="ARBA" id="ARBA00022801"/>
    </source>
</evidence>
<dbReference type="GO" id="GO:0005829">
    <property type="term" value="C:cytosol"/>
    <property type="evidence" value="ECO:0007669"/>
    <property type="project" value="TreeGrafter"/>
</dbReference>
<keyword evidence="8 18" id="KW-0479">Metal-binding</keyword>
<dbReference type="AlphaFoldDB" id="A0A451DDE9"/>
<comment type="function">
    <text evidence="19">DNA polymerase III is a complex, multichain enzyme responsible for most of the replicative synthesis in bacteria. The epsilon subunit contain the editing function and is a proofreading 3'-5' exonuclease.</text>
</comment>
<evidence type="ECO:0000256" key="12">
    <source>
        <dbReference type="ARBA" id="ARBA00022932"/>
    </source>
</evidence>
<evidence type="ECO:0000256" key="1">
    <source>
        <dbReference type="ARBA" id="ARBA00001936"/>
    </source>
</evidence>
<gene>
    <name evidence="19 21" type="primary">dnaQ</name>
    <name evidence="21" type="ORF">ERCILAFE3058_498</name>
</gene>
<dbReference type="Gene3D" id="3.30.420.10">
    <property type="entry name" value="Ribonuclease H-like superfamily/Ribonuclease H"/>
    <property type="match status" value="1"/>
</dbReference>
<protein>
    <recommendedName>
        <fullName evidence="3 19">DNA polymerase III subunit epsilon</fullName>
        <ecNumber evidence="2 19">2.7.7.7</ecNumber>
    </recommendedName>
</protein>
<dbReference type="InterPro" id="IPR012337">
    <property type="entry name" value="RNaseH-like_sf"/>
</dbReference>
<keyword evidence="7 19" id="KW-0540">Nuclease</keyword>
<accession>A0A451DDE9</accession>
<comment type="cofactor">
    <cofactor evidence="18">
        <name>Mg(2+)</name>
        <dbReference type="ChEBI" id="CHEBI:18420"/>
    </cofactor>
    <cofactor evidence="18">
        <name>Mn(2+)</name>
        <dbReference type="ChEBI" id="CHEBI:29035"/>
    </cofactor>
    <text evidence="18">Binds 2 divalent metal cations. Magnesium or manganese.</text>
</comment>
<evidence type="ECO:0000313" key="21">
    <source>
        <dbReference type="EMBL" id="VFP84410.1"/>
    </source>
</evidence>
<dbReference type="InterPro" id="IPR036397">
    <property type="entry name" value="RNaseH_sf"/>
</dbReference>
<evidence type="ECO:0000256" key="2">
    <source>
        <dbReference type="ARBA" id="ARBA00012417"/>
    </source>
</evidence>
<dbReference type="InterPro" id="IPR006054">
    <property type="entry name" value="DnaQ"/>
</dbReference>
<evidence type="ECO:0000256" key="13">
    <source>
        <dbReference type="ARBA" id="ARBA00023211"/>
    </source>
</evidence>
<dbReference type="SMART" id="SM00479">
    <property type="entry name" value="EXOIII"/>
    <property type="match status" value="1"/>
</dbReference>
<evidence type="ECO:0000256" key="16">
    <source>
        <dbReference type="PIRSR" id="PIRSR606309-1"/>
    </source>
</evidence>
<evidence type="ECO:0000313" key="22">
    <source>
        <dbReference type="Proteomes" id="UP000294418"/>
    </source>
</evidence>
<evidence type="ECO:0000256" key="19">
    <source>
        <dbReference type="RuleBase" id="RU364087"/>
    </source>
</evidence>
<feature type="binding site" evidence="18">
    <location>
        <position position="162"/>
    </location>
    <ligand>
        <name>a divalent metal cation</name>
        <dbReference type="ChEBI" id="CHEBI:60240"/>
        <label>1</label>
        <note>catalytic</note>
    </ligand>
</feature>
<dbReference type="NCBIfam" id="TIGR01406">
    <property type="entry name" value="dnaQ_proteo"/>
    <property type="match status" value="1"/>
</dbReference>
<dbReference type="EC" id="2.7.7.7" evidence="2 19"/>
<dbReference type="GO" id="GO:0045004">
    <property type="term" value="P:DNA replication proofreading"/>
    <property type="evidence" value="ECO:0007669"/>
    <property type="project" value="TreeGrafter"/>
</dbReference>
<evidence type="ECO:0000256" key="5">
    <source>
        <dbReference type="ARBA" id="ARBA00022695"/>
    </source>
</evidence>
<dbReference type="Proteomes" id="UP000294418">
    <property type="component" value="Chromosome"/>
</dbReference>
<feature type="binding site" evidence="17">
    <location>
        <position position="7"/>
    </location>
    <ligand>
        <name>substrate</name>
    </ligand>
</feature>
<feature type="domain" description="Exonuclease" evidence="20">
    <location>
        <begin position="2"/>
        <end position="179"/>
    </location>
</feature>
<evidence type="ECO:0000256" key="11">
    <source>
        <dbReference type="ARBA" id="ARBA00022842"/>
    </source>
</evidence>
<dbReference type="PANTHER" id="PTHR30231:SF41">
    <property type="entry name" value="DNA POLYMERASE III SUBUNIT EPSILON"/>
    <property type="match status" value="1"/>
</dbReference>
<dbReference type="RefSeq" id="WP_157989874.1">
    <property type="nucleotide sequence ID" value="NZ_LR217720.1"/>
</dbReference>
<dbReference type="PANTHER" id="PTHR30231">
    <property type="entry name" value="DNA POLYMERASE III SUBUNIT EPSILON"/>
    <property type="match status" value="1"/>
</dbReference>
<feature type="active site" description="Proton acceptor" evidence="16">
    <location>
        <position position="157"/>
    </location>
</feature>
<dbReference type="SUPFAM" id="SSF53098">
    <property type="entry name" value="Ribonuclease H-like"/>
    <property type="match status" value="1"/>
</dbReference>
<feature type="binding site" evidence="17">
    <location>
        <position position="9"/>
    </location>
    <ligand>
        <name>substrate</name>
    </ligand>
</feature>
<dbReference type="Pfam" id="PF00929">
    <property type="entry name" value="RNase_T"/>
    <property type="match status" value="1"/>
</dbReference>
<evidence type="ECO:0000259" key="20">
    <source>
        <dbReference type="SMART" id="SM00479"/>
    </source>
</evidence>
<feature type="binding site" evidence="17">
    <location>
        <position position="162"/>
    </location>
    <ligand>
        <name>substrate</name>
    </ligand>
</feature>
<evidence type="ECO:0000256" key="15">
    <source>
        <dbReference type="ARBA" id="ARBA00065841"/>
    </source>
</evidence>
<evidence type="ECO:0000256" key="10">
    <source>
        <dbReference type="ARBA" id="ARBA00022839"/>
    </source>
</evidence>
<dbReference type="NCBIfam" id="TIGR00573">
    <property type="entry name" value="dnaq"/>
    <property type="match status" value="1"/>
</dbReference>
<feature type="binding site" evidence="17">
    <location>
        <position position="56"/>
    </location>
    <ligand>
        <name>substrate</name>
    </ligand>
</feature>
<evidence type="ECO:0000256" key="4">
    <source>
        <dbReference type="ARBA" id="ARBA00022679"/>
    </source>
</evidence>
<keyword evidence="13 18" id="KW-0464">Manganese</keyword>
<evidence type="ECO:0000256" key="18">
    <source>
        <dbReference type="PIRSR" id="PIRSR606309-3"/>
    </source>
</evidence>
<dbReference type="FunFam" id="3.30.420.10:FF:000012">
    <property type="entry name" value="DNA polymerase III subunit epsilon"/>
    <property type="match status" value="1"/>
</dbReference>
<evidence type="ECO:0000256" key="17">
    <source>
        <dbReference type="PIRSR" id="PIRSR606309-2"/>
    </source>
</evidence>
<keyword evidence="10 19" id="KW-0269">Exonuclease</keyword>
<keyword evidence="5 19" id="KW-0548">Nucleotidyltransferase</keyword>
<evidence type="ECO:0000256" key="3">
    <source>
        <dbReference type="ARBA" id="ARBA00020352"/>
    </source>
</evidence>
<dbReference type="GO" id="GO:0046872">
    <property type="term" value="F:metal ion binding"/>
    <property type="evidence" value="ECO:0007669"/>
    <property type="project" value="UniProtKB-KW"/>
</dbReference>
<evidence type="ECO:0000256" key="8">
    <source>
        <dbReference type="ARBA" id="ARBA00022723"/>
    </source>
</evidence>
<keyword evidence="12 19" id="KW-0239">DNA-directed DNA polymerase</keyword>
<keyword evidence="11 18" id="KW-0460">Magnesium</keyword>
<proteinExistence type="predicted"/>
<dbReference type="NCBIfam" id="NF004316">
    <property type="entry name" value="PRK05711.1"/>
    <property type="match status" value="1"/>
</dbReference>
<feature type="binding site" evidence="17">
    <location>
        <position position="61"/>
    </location>
    <ligand>
        <name>substrate</name>
    </ligand>
</feature>
<comment type="cofactor">
    <cofactor evidence="1 19">
        <name>Mn(2+)</name>
        <dbReference type="ChEBI" id="CHEBI:29035"/>
    </cofactor>
</comment>
<dbReference type="GO" id="GO:0003887">
    <property type="term" value="F:DNA-directed DNA polymerase activity"/>
    <property type="evidence" value="ECO:0007669"/>
    <property type="project" value="UniProtKB-KW"/>
</dbReference>
<feature type="binding site" evidence="18">
    <location>
        <position position="7"/>
    </location>
    <ligand>
        <name>a divalent metal cation</name>
        <dbReference type="ChEBI" id="CHEBI:60240"/>
        <label>1</label>
        <note>catalytic</note>
    </ligand>
</feature>
<dbReference type="CDD" id="cd06131">
    <property type="entry name" value="DNA_pol_III_epsilon_Ecoli_like"/>
    <property type="match status" value="1"/>
</dbReference>
<dbReference type="InterPro" id="IPR013520">
    <property type="entry name" value="Ribonucl_H"/>
</dbReference>
<dbReference type="OrthoDB" id="9804290at2"/>
<dbReference type="EMBL" id="LR217720">
    <property type="protein sequence ID" value="VFP84410.1"/>
    <property type="molecule type" value="Genomic_DNA"/>
</dbReference>
<evidence type="ECO:0000256" key="14">
    <source>
        <dbReference type="ARBA" id="ARBA00049244"/>
    </source>
</evidence>
<evidence type="ECO:0000256" key="7">
    <source>
        <dbReference type="ARBA" id="ARBA00022722"/>
    </source>
</evidence>